<dbReference type="PANTHER" id="PTHR24314">
    <property type="entry name" value="NON-SPECIFIC LIPID TRANSFER PROTEIN-RELATED"/>
    <property type="match status" value="1"/>
</dbReference>
<dbReference type="CDD" id="cd05233">
    <property type="entry name" value="SDR_c"/>
    <property type="match status" value="1"/>
</dbReference>
<proteinExistence type="predicted"/>
<dbReference type="GO" id="GO:0034256">
    <property type="term" value="F:chlorophyll(ide) b reductase activity"/>
    <property type="evidence" value="ECO:0007669"/>
    <property type="project" value="TreeGrafter"/>
</dbReference>
<protein>
    <submittedName>
        <fullName evidence="1">Uncharacterized protein</fullName>
    </submittedName>
</protein>
<dbReference type="InterPro" id="IPR002347">
    <property type="entry name" value="SDR_fam"/>
</dbReference>
<dbReference type="Pfam" id="PF00106">
    <property type="entry name" value="adh_short"/>
    <property type="match status" value="1"/>
</dbReference>
<organism evidence="1">
    <name type="scientific">marine metagenome</name>
    <dbReference type="NCBI Taxonomy" id="408172"/>
    <lineage>
        <taxon>unclassified sequences</taxon>
        <taxon>metagenomes</taxon>
        <taxon>ecological metagenomes</taxon>
    </lineage>
</organism>
<dbReference type="Gene3D" id="3.40.50.720">
    <property type="entry name" value="NAD(P)-binding Rossmann-like Domain"/>
    <property type="match status" value="1"/>
</dbReference>
<dbReference type="PANTHER" id="PTHR24314:SF21">
    <property type="entry name" value="CHLOROPHYLL(IDE) B REDUCTASE NYC1, CHLOROPLASTIC-RELATED"/>
    <property type="match status" value="1"/>
</dbReference>
<dbReference type="InterPro" id="IPR036291">
    <property type="entry name" value="NAD(P)-bd_dom_sf"/>
</dbReference>
<accession>A0A382D455</accession>
<reference evidence="1" key="1">
    <citation type="submission" date="2018-05" db="EMBL/GenBank/DDBJ databases">
        <authorList>
            <person name="Lanie J.A."/>
            <person name="Ng W.-L."/>
            <person name="Kazmierczak K.M."/>
            <person name="Andrzejewski T.M."/>
            <person name="Davidsen T.M."/>
            <person name="Wayne K.J."/>
            <person name="Tettelin H."/>
            <person name="Glass J.I."/>
            <person name="Rusch D."/>
            <person name="Podicherti R."/>
            <person name="Tsui H.-C.T."/>
            <person name="Winkler M.E."/>
        </authorList>
    </citation>
    <scope>NUCLEOTIDE SEQUENCE</scope>
</reference>
<dbReference type="EMBL" id="UINC01037584">
    <property type="protein sequence ID" value="SVB33296.1"/>
    <property type="molecule type" value="Genomic_DNA"/>
</dbReference>
<dbReference type="SUPFAM" id="SSF51735">
    <property type="entry name" value="NAD(P)-binding Rossmann-fold domains"/>
    <property type="match status" value="1"/>
</dbReference>
<dbReference type="GO" id="GO:0015996">
    <property type="term" value="P:chlorophyll catabolic process"/>
    <property type="evidence" value="ECO:0007669"/>
    <property type="project" value="TreeGrafter"/>
</dbReference>
<dbReference type="PRINTS" id="PR00080">
    <property type="entry name" value="SDRFAMILY"/>
</dbReference>
<name>A0A382D455_9ZZZZ</name>
<dbReference type="AlphaFoldDB" id="A0A382D455"/>
<gene>
    <name evidence="1" type="ORF">METZ01_LOCUS186150</name>
</gene>
<dbReference type="PRINTS" id="PR00081">
    <property type="entry name" value="GDHRDH"/>
</dbReference>
<dbReference type="GO" id="GO:0010304">
    <property type="term" value="P:PSII associated light-harvesting complex II catabolic process"/>
    <property type="evidence" value="ECO:0007669"/>
    <property type="project" value="TreeGrafter"/>
</dbReference>
<evidence type="ECO:0000313" key="1">
    <source>
        <dbReference type="EMBL" id="SVB33296.1"/>
    </source>
</evidence>
<dbReference type="InterPro" id="IPR052625">
    <property type="entry name" value="Chl_b_Red"/>
</dbReference>
<sequence>MKTVVITGSTRGIGFALAKEFARREHCVIVSGRTEGACKRAIDSFESDGIADNVKGIPCDVQELSELRQLWNRASVGHGPIDIWINNAGQSHGTHLLWHQPPKHIKEVIGTNLIGLMQGCHVAVNGMLEQGHGAIYNLSGFGRTGMQRDGMAIYGSSKRGVDYFTKALASELRDTNVIVGQMNPGMIVTDMLRDGYDTTVQTPELVERTYNILADTPDDAAPYLVDRIIANKKNGVMINRRPRYKVIARLLAAPFMPKRQVFLPEQANATDHFDPGS</sequence>